<dbReference type="AlphaFoldDB" id="A0A8J1U690"/>
<dbReference type="GO" id="GO:0016747">
    <property type="term" value="F:acyltransferase activity, transferring groups other than amino-acyl groups"/>
    <property type="evidence" value="ECO:0007669"/>
    <property type="project" value="InterPro"/>
</dbReference>
<reference evidence="4" key="1">
    <citation type="submission" date="2022-03" db="EMBL/GenBank/DDBJ databases">
        <authorList>
            <person name="Martin C."/>
        </authorList>
    </citation>
    <scope>NUCLEOTIDE SEQUENCE</scope>
</reference>
<gene>
    <name evidence="4" type="ORF">OFUS_LOCUS19569</name>
</gene>
<dbReference type="OrthoDB" id="6283299at2759"/>
<dbReference type="EMBL" id="CAIIXF020000009">
    <property type="protein sequence ID" value="CAH1794961.1"/>
    <property type="molecule type" value="Genomic_DNA"/>
</dbReference>
<feature type="compositionally biased region" description="Polar residues" evidence="3">
    <location>
        <begin position="10"/>
        <end position="20"/>
    </location>
</feature>
<sequence>MASDHGGPQQGTMPLDTSNAIVNQPLGHHEQVGSTPDDIIIRTSSDTPEHESTTGTTLSDVNVVRAMEEDDADFAGRMEVESFRSKYECAVGKNRMEECTVIRQNNYRDTDDKNCRIFIAEYKNKRAGMLFLKFHGYKGRSSSTCDLYDRLGCRSTHGMLWYICLENAASIDPVECYIECICVDKEHRGKGIGKILMERAEQEAKAIGCSKMTLHVAQSNRAISLYQRQGYHIAKDIDGCCCVWCIVGIRKWYTMSKMI</sequence>
<proteinExistence type="predicted"/>
<keyword evidence="5" id="KW-1185">Reference proteome</keyword>
<name>A0A8J1U690_OWEFU</name>
<feature type="region of interest" description="Disordered" evidence="3">
    <location>
        <begin position="1"/>
        <end position="20"/>
    </location>
</feature>
<evidence type="ECO:0000313" key="4">
    <source>
        <dbReference type="EMBL" id="CAH1794961.1"/>
    </source>
</evidence>
<dbReference type="Proteomes" id="UP000749559">
    <property type="component" value="Unassembled WGS sequence"/>
</dbReference>
<dbReference type="PANTHER" id="PTHR43420:SF47">
    <property type="entry name" value="N-ACETYLTRANSFERASE DOMAIN-CONTAINING PROTEIN"/>
    <property type="match status" value="1"/>
</dbReference>
<organism evidence="4 5">
    <name type="scientific">Owenia fusiformis</name>
    <name type="common">Polychaete worm</name>
    <dbReference type="NCBI Taxonomy" id="6347"/>
    <lineage>
        <taxon>Eukaryota</taxon>
        <taxon>Metazoa</taxon>
        <taxon>Spiralia</taxon>
        <taxon>Lophotrochozoa</taxon>
        <taxon>Annelida</taxon>
        <taxon>Polychaeta</taxon>
        <taxon>Sedentaria</taxon>
        <taxon>Canalipalpata</taxon>
        <taxon>Sabellida</taxon>
        <taxon>Oweniida</taxon>
        <taxon>Oweniidae</taxon>
        <taxon>Owenia</taxon>
    </lineage>
</organism>
<dbReference type="Pfam" id="PF00583">
    <property type="entry name" value="Acetyltransf_1"/>
    <property type="match status" value="1"/>
</dbReference>
<keyword evidence="1" id="KW-0808">Transferase</keyword>
<dbReference type="Gene3D" id="3.40.630.30">
    <property type="match status" value="1"/>
</dbReference>
<protein>
    <submittedName>
        <fullName evidence="4">Uncharacterized protein</fullName>
    </submittedName>
</protein>
<feature type="region of interest" description="Disordered" evidence="3">
    <location>
        <begin position="27"/>
        <end position="56"/>
    </location>
</feature>
<comment type="caution">
    <text evidence="4">The sequence shown here is derived from an EMBL/GenBank/DDBJ whole genome shotgun (WGS) entry which is preliminary data.</text>
</comment>
<dbReference type="CDD" id="cd04301">
    <property type="entry name" value="NAT_SF"/>
    <property type="match status" value="1"/>
</dbReference>
<dbReference type="PANTHER" id="PTHR43420">
    <property type="entry name" value="ACETYLTRANSFERASE"/>
    <property type="match status" value="1"/>
</dbReference>
<evidence type="ECO:0000256" key="2">
    <source>
        <dbReference type="ARBA" id="ARBA00023315"/>
    </source>
</evidence>
<accession>A0A8J1U690</accession>
<evidence type="ECO:0000256" key="3">
    <source>
        <dbReference type="SAM" id="MobiDB-lite"/>
    </source>
</evidence>
<dbReference type="InterPro" id="IPR000182">
    <property type="entry name" value="GNAT_dom"/>
</dbReference>
<evidence type="ECO:0000256" key="1">
    <source>
        <dbReference type="ARBA" id="ARBA00022679"/>
    </source>
</evidence>
<evidence type="ECO:0000313" key="5">
    <source>
        <dbReference type="Proteomes" id="UP000749559"/>
    </source>
</evidence>
<dbReference type="PROSITE" id="PS51186">
    <property type="entry name" value="GNAT"/>
    <property type="match status" value="1"/>
</dbReference>
<dbReference type="SUPFAM" id="SSF55729">
    <property type="entry name" value="Acyl-CoA N-acyltransferases (Nat)"/>
    <property type="match status" value="1"/>
</dbReference>
<dbReference type="InterPro" id="IPR050680">
    <property type="entry name" value="YpeA/RimI_acetyltransf"/>
</dbReference>
<keyword evidence="2" id="KW-0012">Acyltransferase</keyword>
<dbReference type="InterPro" id="IPR016181">
    <property type="entry name" value="Acyl_CoA_acyltransferase"/>
</dbReference>